<proteinExistence type="predicted"/>
<evidence type="ECO:0000256" key="3">
    <source>
        <dbReference type="ARBA" id="ARBA00023015"/>
    </source>
</evidence>
<dbReference type="Proteomes" id="UP000811246">
    <property type="component" value="Chromosome 16"/>
</dbReference>
<evidence type="ECO:0000256" key="1">
    <source>
        <dbReference type="ARBA" id="ARBA00004123"/>
    </source>
</evidence>
<dbReference type="InterPro" id="IPR051953">
    <property type="entry name" value="Plant_SW-associated_TFs"/>
</dbReference>
<keyword evidence="4" id="KW-0238">DNA-binding</keyword>
<dbReference type="SMART" id="SM00717">
    <property type="entry name" value="SANT"/>
    <property type="match status" value="2"/>
</dbReference>
<evidence type="ECO:0000256" key="6">
    <source>
        <dbReference type="ARBA" id="ARBA00023242"/>
    </source>
</evidence>
<dbReference type="AlphaFoldDB" id="A0A922A2J3"/>
<feature type="domain" description="HTH myb-type" evidence="9">
    <location>
        <begin position="66"/>
        <end position="117"/>
    </location>
</feature>
<dbReference type="PANTHER" id="PTHR47997:SF40">
    <property type="entry name" value="TRANSCRIPTION FACTOR MYB26-LIKE"/>
    <property type="match status" value="1"/>
</dbReference>
<dbReference type="PROSITE" id="PS50090">
    <property type="entry name" value="MYB_LIKE"/>
    <property type="match status" value="2"/>
</dbReference>
<keyword evidence="6" id="KW-0539">Nucleus</keyword>
<reference evidence="10" key="1">
    <citation type="submission" date="2021-01" db="EMBL/GenBank/DDBJ databases">
        <authorList>
            <person name="Lovell J.T."/>
            <person name="Bentley N."/>
            <person name="Bhattarai G."/>
            <person name="Jenkins J.W."/>
            <person name="Sreedasyam A."/>
            <person name="Alarcon Y."/>
            <person name="Bock C."/>
            <person name="Boston L."/>
            <person name="Carlson J."/>
            <person name="Cervantes K."/>
            <person name="Clermont K."/>
            <person name="Krom N."/>
            <person name="Kubenka K."/>
            <person name="Mamidi S."/>
            <person name="Mattison C."/>
            <person name="Monteros M."/>
            <person name="Pisani C."/>
            <person name="Plott C."/>
            <person name="Rajasekar S."/>
            <person name="Rhein H.S."/>
            <person name="Rohla C."/>
            <person name="Song M."/>
            <person name="Hilaire R.S."/>
            <person name="Shu S."/>
            <person name="Wells L."/>
            <person name="Wang X."/>
            <person name="Webber J."/>
            <person name="Heerema R.J."/>
            <person name="Klein P."/>
            <person name="Conner P."/>
            <person name="Grauke L."/>
            <person name="Grimwood J."/>
            <person name="Schmutz J."/>
            <person name="Randall J.J."/>
        </authorList>
    </citation>
    <scope>NUCLEOTIDE SEQUENCE</scope>
    <source>
        <tissue evidence="10">Leaf</tissue>
    </source>
</reference>
<dbReference type="GO" id="GO:0005634">
    <property type="term" value="C:nucleus"/>
    <property type="evidence" value="ECO:0007669"/>
    <property type="project" value="UniProtKB-SubCell"/>
</dbReference>
<dbReference type="InterPro" id="IPR001005">
    <property type="entry name" value="SANT/Myb"/>
</dbReference>
<dbReference type="EMBL" id="CM031840">
    <property type="protein sequence ID" value="KAG6672725.1"/>
    <property type="molecule type" value="Genomic_DNA"/>
</dbReference>
<dbReference type="FunFam" id="1.10.10.60:FF:000140">
    <property type="entry name" value="Myb transcription factor"/>
    <property type="match status" value="1"/>
</dbReference>
<evidence type="ECO:0000256" key="7">
    <source>
        <dbReference type="SAM" id="MobiDB-lite"/>
    </source>
</evidence>
<dbReference type="PANTHER" id="PTHR47997">
    <property type="entry name" value="MYB DOMAIN PROTEIN 55"/>
    <property type="match status" value="1"/>
</dbReference>
<evidence type="ECO:0000259" key="9">
    <source>
        <dbReference type="PROSITE" id="PS51294"/>
    </source>
</evidence>
<comment type="caution">
    <text evidence="10">The sequence shown here is derived from an EMBL/GenBank/DDBJ whole genome shotgun (WGS) entry which is preliminary data.</text>
</comment>
<dbReference type="Pfam" id="PF00249">
    <property type="entry name" value="Myb_DNA-binding"/>
    <property type="match status" value="2"/>
</dbReference>
<dbReference type="FunFam" id="1.10.10.60:FF:000185">
    <property type="entry name" value="MYB transcription factor"/>
    <property type="match status" value="1"/>
</dbReference>
<comment type="subcellular location">
    <subcellularLocation>
        <location evidence="1">Nucleus</location>
    </subcellularLocation>
</comment>
<feature type="compositionally biased region" description="Polar residues" evidence="7">
    <location>
        <begin position="194"/>
        <end position="205"/>
    </location>
</feature>
<evidence type="ECO:0000256" key="4">
    <source>
        <dbReference type="ARBA" id="ARBA00023125"/>
    </source>
</evidence>
<dbReference type="PROSITE" id="PS51294">
    <property type="entry name" value="HTH_MYB"/>
    <property type="match status" value="2"/>
</dbReference>
<dbReference type="InterPro" id="IPR017930">
    <property type="entry name" value="Myb_dom"/>
</dbReference>
<dbReference type="Gene3D" id="1.10.10.60">
    <property type="entry name" value="Homeodomain-like"/>
    <property type="match status" value="2"/>
</dbReference>
<dbReference type="GO" id="GO:0003677">
    <property type="term" value="F:DNA binding"/>
    <property type="evidence" value="ECO:0007669"/>
    <property type="project" value="UniProtKB-KW"/>
</dbReference>
<keyword evidence="3" id="KW-0805">Transcription regulation</keyword>
<feature type="domain" description="HTH myb-type" evidence="9">
    <location>
        <begin position="9"/>
        <end position="65"/>
    </location>
</feature>
<evidence type="ECO:0000313" key="11">
    <source>
        <dbReference type="Proteomes" id="UP000811246"/>
    </source>
</evidence>
<evidence type="ECO:0000259" key="8">
    <source>
        <dbReference type="PROSITE" id="PS50090"/>
    </source>
</evidence>
<evidence type="ECO:0000313" key="10">
    <source>
        <dbReference type="EMBL" id="KAG6672725.1"/>
    </source>
</evidence>
<protein>
    <submittedName>
        <fullName evidence="10">Uncharacterized protein</fullName>
    </submittedName>
</protein>
<dbReference type="SUPFAM" id="SSF46689">
    <property type="entry name" value="Homeodomain-like"/>
    <property type="match status" value="1"/>
</dbReference>
<accession>A0A922A2J3</accession>
<sequence>MGSHRCCNKQKIKRGLWSPEEDEKLIRYLTTRGHGSWSSVPKLAGLHRCGKSCRLRWINYLRPDLKRGSFSPEEEQIIIDIHRIVGNNRWAQIAKHLPGRTDNEVKNFWNSCIKKRFLSQGLDPNTHNLISSHQKASGKVAFSISQSRHQQPISVFTLNSQNTDSMKIEIPNRLPSSLLQTMAITSTTEDRNPNVASNSGCTPYISSSSSSSSLNSSGFGIINHERDTAPLQQYCGTPRIEGEQPILRQERQLEKNEDHQICELETDQISELAKANQNMNASVGSSDLDQLLDQYMESTLMSGLMHYDLSYIDDLAWK</sequence>
<keyword evidence="5" id="KW-0804">Transcription</keyword>
<keyword evidence="2" id="KW-0677">Repeat</keyword>
<feature type="region of interest" description="Disordered" evidence="7">
    <location>
        <begin position="188"/>
        <end position="212"/>
    </location>
</feature>
<dbReference type="InterPro" id="IPR009057">
    <property type="entry name" value="Homeodomain-like_sf"/>
</dbReference>
<name>A0A922A2J3_CARIL</name>
<dbReference type="OrthoDB" id="2143914at2759"/>
<organism evidence="10 11">
    <name type="scientific">Carya illinoinensis</name>
    <name type="common">Pecan</name>
    <dbReference type="NCBI Taxonomy" id="32201"/>
    <lineage>
        <taxon>Eukaryota</taxon>
        <taxon>Viridiplantae</taxon>
        <taxon>Streptophyta</taxon>
        <taxon>Embryophyta</taxon>
        <taxon>Tracheophyta</taxon>
        <taxon>Spermatophyta</taxon>
        <taxon>Magnoliopsida</taxon>
        <taxon>eudicotyledons</taxon>
        <taxon>Gunneridae</taxon>
        <taxon>Pentapetalae</taxon>
        <taxon>rosids</taxon>
        <taxon>fabids</taxon>
        <taxon>Fagales</taxon>
        <taxon>Juglandaceae</taxon>
        <taxon>Carya</taxon>
    </lineage>
</organism>
<feature type="domain" description="Myb-like" evidence="8">
    <location>
        <begin position="62"/>
        <end position="113"/>
    </location>
</feature>
<dbReference type="CDD" id="cd00167">
    <property type="entry name" value="SANT"/>
    <property type="match status" value="2"/>
</dbReference>
<evidence type="ECO:0000256" key="2">
    <source>
        <dbReference type="ARBA" id="ARBA00022737"/>
    </source>
</evidence>
<gene>
    <name evidence="10" type="ORF">I3842_16G073900</name>
</gene>
<evidence type="ECO:0000256" key="5">
    <source>
        <dbReference type="ARBA" id="ARBA00023163"/>
    </source>
</evidence>
<feature type="domain" description="Myb-like" evidence="8">
    <location>
        <begin position="9"/>
        <end position="61"/>
    </location>
</feature>